<feature type="domain" description="VIT" evidence="10">
    <location>
        <begin position="37"/>
        <end position="165"/>
    </location>
</feature>
<dbReference type="InterPro" id="IPR036465">
    <property type="entry name" value="vWFA_dom_sf"/>
</dbReference>
<dbReference type="InterPro" id="IPR010600">
    <property type="entry name" value="ITI_HC_C"/>
</dbReference>
<dbReference type="AlphaFoldDB" id="A0A9Q1HH06"/>
<dbReference type="OrthoDB" id="299997at2759"/>
<dbReference type="InterPro" id="IPR050934">
    <property type="entry name" value="ITIH"/>
</dbReference>
<dbReference type="PANTHER" id="PTHR10338">
    <property type="entry name" value="INTER-ALPHA-TRYPSIN INHIBITOR HEAVY CHAIN FAMILY MEMBER"/>
    <property type="match status" value="1"/>
</dbReference>
<keyword evidence="3" id="KW-0964">Secreted</keyword>
<evidence type="ECO:0000313" key="11">
    <source>
        <dbReference type="EMBL" id="KAJ8046229.1"/>
    </source>
</evidence>
<sequence>MKGIFCFLLVIIVSYATASRPHFIASSKSVLEQSKLHGRDKRQAWSLPEAVNLTTFHVTSLITTRFVQTTVVATYVNNAKGPQDTTFSFQLTPESFISNFVITLDNETYEAEVVEKDEALKVFKDAKRHGNSAGYAREVGSPLHFAVDLNVAPGSSVTFSLTYEELLRRDKDLYTHTINIAPGQVVEDMTVDVFIIEPQGLRTVDAWWLPGTDNLKSSIESNFQEGMQKTALSFNPTAVQQRGLDPEAGLNGRIVVKYDVMNRPAGGEIQTNDGYFAHFITSDGLPPAPKTVVFVIDVSGSMYGSKIEQTKIAMASILSELRDIDRYNILVFSTSVWAWEIRPVQVTNETRTAGLLFVESLYASGGTNIHDSLVQAAVEFTDELSSFPVIVFMTDGVPSVGETNPDNILSAVTKAIGGNAALYCVGFGDDVDEFLLKRLATGNGGAYRKVADDDNAAVKMEGFFREVASPLLYYIRVTYKPESVVSSSVTQSEFISYFSGDEIVIAGQLDESYDGNALSGLVLANSADGLIEHDFYQDIQDMPWMPNLVENFTERIWAYLMIKELLVKEAVVKSKLEKAALRSRALELSLKYQLVTPLTALLFYTPGPNYQPARRPEAIRHTGIYQTSRVIGDPHFIIDIPNTNLTICFDVHGKDGTIVNLLTDPVHDILVNAKMIPFHFNKTKTKHSLFGRVGVKLGPHRIVLAHHQVFVDMEISHPWYRKISIILDKYNITIHDRENVTIRRGNDIVMRIQRRLWKGHPAHFDFYLERGEGLSEDVHGIIGQFQTKPMQLTKVSNQTTTGLTQATIIVRNKEENVMYKTNFSTRGYKCWWAKADNYLDGTTEQYIVPRLFDPMSHNIV</sequence>
<keyword evidence="7" id="KW-0325">Glycoprotein</keyword>
<reference evidence="11" key="1">
    <citation type="submission" date="2021-10" db="EMBL/GenBank/DDBJ databases">
        <title>Tropical sea cucumber genome reveals ecological adaptation and Cuvierian tubules defense mechanism.</title>
        <authorList>
            <person name="Chen T."/>
        </authorList>
    </citation>
    <scope>NUCLEOTIDE SEQUENCE</scope>
    <source>
        <strain evidence="11">Nanhai2018</strain>
        <tissue evidence="11">Muscle</tissue>
    </source>
</reference>
<dbReference type="Pfam" id="PF08487">
    <property type="entry name" value="VIT"/>
    <property type="match status" value="1"/>
</dbReference>
<gene>
    <name evidence="11" type="ORF">HOLleu_04842</name>
</gene>
<dbReference type="Proteomes" id="UP001152320">
    <property type="component" value="Chromosome 2"/>
</dbReference>
<dbReference type="SMART" id="SM00609">
    <property type="entry name" value="VIT"/>
    <property type="match status" value="1"/>
</dbReference>
<dbReference type="GO" id="GO:0005576">
    <property type="term" value="C:extracellular region"/>
    <property type="evidence" value="ECO:0007669"/>
    <property type="project" value="UniProtKB-SubCell"/>
</dbReference>
<comment type="caution">
    <text evidence="11">The sequence shown here is derived from an EMBL/GenBank/DDBJ whole genome shotgun (WGS) entry which is preliminary data.</text>
</comment>
<keyword evidence="6" id="KW-0722">Serine protease inhibitor</keyword>
<evidence type="ECO:0000256" key="3">
    <source>
        <dbReference type="ARBA" id="ARBA00022525"/>
    </source>
</evidence>
<evidence type="ECO:0000259" key="9">
    <source>
        <dbReference type="PROSITE" id="PS50234"/>
    </source>
</evidence>
<dbReference type="GO" id="GO:0004867">
    <property type="term" value="F:serine-type endopeptidase inhibitor activity"/>
    <property type="evidence" value="ECO:0007669"/>
    <property type="project" value="UniProtKB-KW"/>
</dbReference>
<proteinExistence type="inferred from homology"/>
<feature type="chain" id="PRO_5040296749" evidence="8">
    <location>
        <begin position="19"/>
        <end position="860"/>
    </location>
</feature>
<evidence type="ECO:0000256" key="8">
    <source>
        <dbReference type="SAM" id="SignalP"/>
    </source>
</evidence>
<dbReference type="Pfam" id="PF13768">
    <property type="entry name" value="VWA_3"/>
    <property type="match status" value="1"/>
</dbReference>
<dbReference type="PROSITE" id="PS50234">
    <property type="entry name" value="VWFA"/>
    <property type="match status" value="1"/>
</dbReference>
<keyword evidence="5 8" id="KW-0732">Signal</keyword>
<feature type="signal peptide" evidence="8">
    <location>
        <begin position="1"/>
        <end position="18"/>
    </location>
</feature>
<evidence type="ECO:0000256" key="1">
    <source>
        <dbReference type="ARBA" id="ARBA00004613"/>
    </source>
</evidence>
<dbReference type="Pfam" id="PF06668">
    <property type="entry name" value="ITI_HC_C"/>
    <property type="match status" value="1"/>
</dbReference>
<evidence type="ECO:0000259" key="10">
    <source>
        <dbReference type="PROSITE" id="PS51468"/>
    </source>
</evidence>
<accession>A0A9Q1HH06</accession>
<comment type="similarity">
    <text evidence="2">Belongs to the ITIH family.</text>
</comment>
<feature type="domain" description="VWFA" evidence="9">
    <location>
        <begin position="291"/>
        <end position="467"/>
    </location>
</feature>
<dbReference type="SUPFAM" id="SSF53300">
    <property type="entry name" value="vWA-like"/>
    <property type="match status" value="1"/>
</dbReference>
<dbReference type="SMART" id="SM00327">
    <property type="entry name" value="VWA"/>
    <property type="match status" value="1"/>
</dbReference>
<evidence type="ECO:0000313" key="12">
    <source>
        <dbReference type="Proteomes" id="UP001152320"/>
    </source>
</evidence>
<evidence type="ECO:0000256" key="4">
    <source>
        <dbReference type="ARBA" id="ARBA00022690"/>
    </source>
</evidence>
<evidence type="ECO:0000256" key="5">
    <source>
        <dbReference type="ARBA" id="ARBA00022729"/>
    </source>
</evidence>
<dbReference type="Gene3D" id="3.40.50.410">
    <property type="entry name" value="von Willebrand factor, type A domain"/>
    <property type="match status" value="1"/>
</dbReference>
<dbReference type="GO" id="GO:0030212">
    <property type="term" value="P:hyaluronan metabolic process"/>
    <property type="evidence" value="ECO:0007669"/>
    <property type="project" value="InterPro"/>
</dbReference>
<dbReference type="InterPro" id="IPR002035">
    <property type="entry name" value="VWF_A"/>
</dbReference>
<dbReference type="PANTHER" id="PTHR10338:SF108">
    <property type="entry name" value="INTER-ALPHA-TRYPSIN INHIBITOR HEAVY CHAIN H4-LIKE PROTEIN"/>
    <property type="match status" value="1"/>
</dbReference>
<evidence type="ECO:0000256" key="6">
    <source>
        <dbReference type="ARBA" id="ARBA00022900"/>
    </source>
</evidence>
<comment type="subcellular location">
    <subcellularLocation>
        <location evidence="1">Secreted</location>
    </subcellularLocation>
</comment>
<name>A0A9Q1HH06_HOLLE</name>
<evidence type="ECO:0000256" key="7">
    <source>
        <dbReference type="ARBA" id="ARBA00023180"/>
    </source>
</evidence>
<keyword evidence="12" id="KW-1185">Reference proteome</keyword>
<evidence type="ECO:0000256" key="2">
    <source>
        <dbReference type="ARBA" id="ARBA00010158"/>
    </source>
</evidence>
<dbReference type="PROSITE" id="PS51468">
    <property type="entry name" value="VIT"/>
    <property type="match status" value="1"/>
</dbReference>
<organism evidence="11 12">
    <name type="scientific">Holothuria leucospilota</name>
    <name type="common">Black long sea cucumber</name>
    <name type="synonym">Mertensiothuria leucospilota</name>
    <dbReference type="NCBI Taxonomy" id="206669"/>
    <lineage>
        <taxon>Eukaryota</taxon>
        <taxon>Metazoa</taxon>
        <taxon>Echinodermata</taxon>
        <taxon>Eleutherozoa</taxon>
        <taxon>Echinozoa</taxon>
        <taxon>Holothuroidea</taxon>
        <taxon>Aspidochirotacea</taxon>
        <taxon>Aspidochirotida</taxon>
        <taxon>Holothuriidae</taxon>
        <taxon>Holothuria</taxon>
    </lineage>
</organism>
<keyword evidence="4" id="KW-0646">Protease inhibitor</keyword>
<dbReference type="InterPro" id="IPR013694">
    <property type="entry name" value="VIT"/>
</dbReference>
<protein>
    <submittedName>
        <fullName evidence="11">Inter-alpha-trypsin inhibitor heavy chain H3</fullName>
    </submittedName>
</protein>
<dbReference type="EMBL" id="JAIZAY010000002">
    <property type="protein sequence ID" value="KAJ8046229.1"/>
    <property type="molecule type" value="Genomic_DNA"/>
</dbReference>